<keyword evidence="4" id="KW-0479">Metal-binding</keyword>
<evidence type="ECO:0000256" key="3">
    <source>
        <dbReference type="ARBA" id="ARBA00022670"/>
    </source>
</evidence>
<dbReference type="InterPro" id="IPR042089">
    <property type="entry name" value="Peptidase_M13_dom_2"/>
</dbReference>
<name>A0ABS2TFC1_9ACTO</name>
<gene>
    <name evidence="10" type="ORF">JVW63_05055</name>
</gene>
<dbReference type="PANTHER" id="PTHR11733">
    <property type="entry name" value="ZINC METALLOPROTEASE FAMILY M13 NEPRILYSIN-RELATED"/>
    <property type="match status" value="1"/>
</dbReference>
<evidence type="ECO:0000313" key="11">
    <source>
        <dbReference type="Proteomes" id="UP000705983"/>
    </source>
</evidence>
<comment type="cofactor">
    <cofactor evidence="1">
        <name>Zn(2+)</name>
        <dbReference type="ChEBI" id="CHEBI:29105"/>
    </cofactor>
</comment>
<keyword evidence="11" id="KW-1185">Reference proteome</keyword>
<comment type="caution">
    <text evidence="10">The sequence shown here is derived from an EMBL/GenBank/DDBJ whole genome shotgun (WGS) entry which is preliminary data.</text>
</comment>
<keyword evidence="5" id="KW-0378">Hydrolase</keyword>
<proteinExistence type="inferred from homology"/>
<accession>A0ABS2TFC1</accession>
<dbReference type="SUPFAM" id="SSF55486">
    <property type="entry name" value="Metalloproteases ('zincins'), catalytic domain"/>
    <property type="match status" value="1"/>
</dbReference>
<reference evidence="11" key="1">
    <citation type="submission" date="2021-02" db="EMBL/GenBank/DDBJ databases">
        <title>Leucobacter sp. CX169.</title>
        <authorList>
            <person name="Cheng Y."/>
        </authorList>
    </citation>
    <scope>NUCLEOTIDE SEQUENCE [LARGE SCALE GENOMIC DNA]</scope>
    <source>
        <strain evidence="11">JY899</strain>
    </source>
</reference>
<keyword evidence="7" id="KW-0482">Metalloprotease</keyword>
<dbReference type="InterPro" id="IPR024079">
    <property type="entry name" value="MetalloPept_cat_dom_sf"/>
</dbReference>
<keyword evidence="3" id="KW-0645">Protease</keyword>
<organism evidence="10 11">
    <name type="scientific">Flaviflexus equikiangi</name>
    <dbReference type="NCBI Taxonomy" id="2758573"/>
    <lineage>
        <taxon>Bacteria</taxon>
        <taxon>Bacillati</taxon>
        <taxon>Actinomycetota</taxon>
        <taxon>Actinomycetes</taxon>
        <taxon>Actinomycetales</taxon>
        <taxon>Actinomycetaceae</taxon>
        <taxon>Flaviflexus</taxon>
    </lineage>
</organism>
<evidence type="ECO:0000256" key="2">
    <source>
        <dbReference type="ARBA" id="ARBA00007357"/>
    </source>
</evidence>
<sequence>MTDPILDDVLAGAKTSVRVQDDLFRWVNGTWLDTHEIPADRPSDGSFYKLNEQSEERVKAIIDDLSEGSPEGDAKKIADYYRSFMDVEAINAAGITPLGADLDLITSAQTKDELARAVGQLSRTGVDVPFGFDIDADLNDPDSYVLFVSQAGLSLPDEAYYRAEQHADTLAAFTTFVPEFLEVAGLVPDPTATAERIISFEKALASHHADVVTTRDTDKINNPMPWADFVASAPGFDWDGARDAMGIPADLVGRVIVLTPDALAGAAALWAEAEMETLRDYLAWKVLTARASYLSEDIDNKNFEFFRTTLTGTTEQKERWKRGVAVVSGVLGEALGKIYVERHFPPEHKAKMEQLVADLLEAYRLSIQSLDWMGEDTKVKALKKLATFNPKIGYPDTWRDYSNLTITDDLLENVRSANAFETDRAIAKLGKPMDRDEWYMPPQMVNAYYNPVWNEIVFPAAILQPPFFDPEADDAWNYGGIGAVIGHEIGHGFDDQGSKYDDSGKLNNWWTDEDRREFEKRANALISQYDAYTPAQLGQSEHHVNGALTIGENIGDLGGLTIGLKAYDIALRRNGYSGLADAPVIDGHTGIQRVFYSYARIWRSKSRDEMAVVLLSIDPHSPAEFRCNGVVKNLTAFHDAFGVTEGDELYLPPSERVTIW</sequence>
<protein>
    <submittedName>
        <fullName evidence="10">Peptidase M13</fullName>
    </submittedName>
</protein>
<dbReference type="CDD" id="cd08662">
    <property type="entry name" value="M13"/>
    <property type="match status" value="1"/>
</dbReference>
<evidence type="ECO:0000256" key="1">
    <source>
        <dbReference type="ARBA" id="ARBA00001947"/>
    </source>
</evidence>
<dbReference type="Pfam" id="PF05649">
    <property type="entry name" value="Peptidase_M13_N"/>
    <property type="match status" value="1"/>
</dbReference>
<dbReference type="InterPro" id="IPR000718">
    <property type="entry name" value="Peptidase_M13"/>
</dbReference>
<keyword evidence="6" id="KW-0862">Zinc</keyword>
<dbReference type="PROSITE" id="PS51885">
    <property type="entry name" value="NEPRILYSIN"/>
    <property type="match status" value="1"/>
</dbReference>
<evidence type="ECO:0000256" key="4">
    <source>
        <dbReference type="ARBA" id="ARBA00022723"/>
    </source>
</evidence>
<evidence type="ECO:0000259" key="8">
    <source>
        <dbReference type="Pfam" id="PF01431"/>
    </source>
</evidence>
<evidence type="ECO:0000256" key="7">
    <source>
        <dbReference type="ARBA" id="ARBA00023049"/>
    </source>
</evidence>
<dbReference type="Pfam" id="PF01431">
    <property type="entry name" value="Peptidase_M13"/>
    <property type="match status" value="1"/>
</dbReference>
<evidence type="ECO:0000256" key="5">
    <source>
        <dbReference type="ARBA" id="ARBA00022801"/>
    </source>
</evidence>
<dbReference type="PRINTS" id="PR00786">
    <property type="entry name" value="NEPRILYSIN"/>
</dbReference>
<comment type="similarity">
    <text evidence="2">Belongs to the peptidase M13 family.</text>
</comment>
<feature type="domain" description="Peptidase M13 N-terminal" evidence="9">
    <location>
        <begin position="20"/>
        <end position="395"/>
    </location>
</feature>
<dbReference type="PANTHER" id="PTHR11733:SF167">
    <property type="entry name" value="FI17812P1-RELATED"/>
    <property type="match status" value="1"/>
</dbReference>
<dbReference type="RefSeq" id="WP_187996380.1">
    <property type="nucleotide sequence ID" value="NZ_JACEXG010000002.1"/>
</dbReference>
<evidence type="ECO:0000256" key="6">
    <source>
        <dbReference type="ARBA" id="ARBA00022833"/>
    </source>
</evidence>
<dbReference type="EMBL" id="JAFFJS010000002">
    <property type="protein sequence ID" value="MBM9433068.1"/>
    <property type="molecule type" value="Genomic_DNA"/>
</dbReference>
<evidence type="ECO:0000313" key="10">
    <source>
        <dbReference type="EMBL" id="MBM9433068.1"/>
    </source>
</evidence>
<evidence type="ECO:0000259" key="9">
    <source>
        <dbReference type="Pfam" id="PF05649"/>
    </source>
</evidence>
<dbReference type="Gene3D" id="1.10.1380.10">
    <property type="entry name" value="Neutral endopeptidase , domain2"/>
    <property type="match status" value="1"/>
</dbReference>
<dbReference type="Proteomes" id="UP000705983">
    <property type="component" value="Unassembled WGS sequence"/>
</dbReference>
<dbReference type="Gene3D" id="3.40.390.10">
    <property type="entry name" value="Collagenase (Catalytic Domain)"/>
    <property type="match status" value="1"/>
</dbReference>
<dbReference type="InterPro" id="IPR008753">
    <property type="entry name" value="Peptidase_M13_N"/>
</dbReference>
<feature type="domain" description="Peptidase M13 C-terminal" evidence="8">
    <location>
        <begin position="446"/>
        <end position="657"/>
    </location>
</feature>
<dbReference type="InterPro" id="IPR018497">
    <property type="entry name" value="Peptidase_M13_C"/>
</dbReference>